<evidence type="ECO:0000256" key="1">
    <source>
        <dbReference type="SAM" id="MobiDB-lite"/>
    </source>
</evidence>
<name>A0A9W7DC80_9STRA</name>
<dbReference type="AlphaFoldDB" id="A0A9W7DC80"/>
<dbReference type="OrthoDB" id="127778at2759"/>
<keyword evidence="3" id="KW-1185">Reference proteome</keyword>
<comment type="caution">
    <text evidence="2">The sequence shown here is derived from an EMBL/GenBank/DDBJ whole genome shotgun (WGS) entry which is preliminary data.</text>
</comment>
<dbReference type="EMBL" id="BSXT01019190">
    <property type="protein sequence ID" value="GMG18012.1"/>
    <property type="molecule type" value="Genomic_DNA"/>
</dbReference>
<protein>
    <submittedName>
        <fullName evidence="2">Unnamed protein product</fullName>
    </submittedName>
</protein>
<evidence type="ECO:0000313" key="2">
    <source>
        <dbReference type="EMBL" id="GMG18012.1"/>
    </source>
</evidence>
<accession>A0A9W7DC80</accession>
<feature type="region of interest" description="Disordered" evidence="1">
    <location>
        <begin position="46"/>
        <end position="66"/>
    </location>
</feature>
<evidence type="ECO:0000313" key="3">
    <source>
        <dbReference type="Proteomes" id="UP001165121"/>
    </source>
</evidence>
<proteinExistence type="predicted"/>
<sequence length="211" mass="21511">MEYQSCTTAPRWSAFVLLERVPGDGGSWQAAGGWRVAVEQRELAEDSRGGAGAAHGQVAERDGAHDRDAGGLGVAVFGGAGVARGSEHPGLSVSVVVGSDVAAGGAEEHGGRAGAAVTRPGERAGRDAGQRCGVVGERAGGNVVGVSNMSAVTLASNTSDDDGSAAGVLQVLPVTTFLGVFRDKQNEAQKVEVARRLVISLWHPDLSPMMR</sequence>
<organism evidence="2 3">
    <name type="scientific">Phytophthora fragariaefolia</name>
    <dbReference type="NCBI Taxonomy" id="1490495"/>
    <lineage>
        <taxon>Eukaryota</taxon>
        <taxon>Sar</taxon>
        <taxon>Stramenopiles</taxon>
        <taxon>Oomycota</taxon>
        <taxon>Peronosporomycetes</taxon>
        <taxon>Peronosporales</taxon>
        <taxon>Peronosporaceae</taxon>
        <taxon>Phytophthora</taxon>
    </lineage>
</organism>
<reference evidence="2" key="1">
    <citation type="submission" date="2023-04" db="EMBL/GenBank/DDBJ databases">
        <title>Phytophthora fragariaefolia NBRC 109709.</title>
        <authorList>
            <person name="Ichikawa N."/>
            <person name="Sato H."/>
            <person name="Tonouchi N."/>
        </authorList>
    </citation>
    <scope>NUCLEOTIDE SEQUENCE</scope>
    <source>
        <strain evidence="2">NBRC 109709</strain>
    </source>
</reference>
<dbReference type="Proteomes" id="UP001165121">
    <property type="component" value="Unassembled WGS sequence"/>
</dbReference>
<feature type="region of interest" description="Disordered" evidence="1">
    <location>
        <begin position="104"/>
        <end position="128"/>
    </location>
</feature>
<gene>
    <name evidence="2" type="ORF">Pfra01_003050100</name>
</gene>